<feature type="transmembrane region" description="Helical" evidence="2">
    <location>
        <begin position="235"/>
        <end position="257"/>
    </location>
</feature>
<dbReference type="OrthoDB" id="6020333at2759"/>
<dbReference type="VEuPathDB" id="VectorBase:HLOH_045218"/>
<dbReference type="AlphaFoldDB" id="A0A9J6GI94"/>
<feature type="transmembrane region" description="Helical" evidence="2">
    <location>
        <begin position="348"/>
        <end position="371"/>
    </location>
</feature>
<reference evidence="3 4" key="1">
    <citation type="journal article" date="2020" name="Cell">
        <title>Large-Scale Comparative Analyses of Tick Genomes Elucidate Their Genetic Diversity and Vector Capacities.</title>
        <authorList>
            <consortium name="Tick Genome and Microbiome Consortium (TIGMIC)"/>
            <person name="Jia N."/>
            <person name="Wang J."/>
            <person name="Shi W."/>
            <person name="Du L."/>
            <person name="Sun Y."/>
            <person name="Zhan W."/>
            <person name="Jiang J.F."/>
            <person name="Wang Q."/>
            <person name="Zhang B."/>
            <person name="Ji P."/>
            <person name="Bell-Sakyi L."/>
            <person name="Cui X.M."/>
            <person name="Yuan T.T."/>
            <person name="Jiang B.G."/>
            <person name="Yang W.F."/>
            <person name="Lam T.T."/>
            <person name="Chang Q.C."/>
            <person name="Ding S.J."/>
            <person name="Wang X.J."/>
            <person name="Zhu J.G."/>
            <person name="Ruan X.D."/>
            <person name="Zhao L."/>
            <person name="Wei J.T."/>
            <person name="Ye R.Z."/>
            <person name="Que T.C."/>
            <person name="Du C.H."/>
            <person name="Zhou Y.H."/>
            <person name="Cheng J.X."/>
            <person name="Dai P.F."/>
            <person name="Guo W.B."/>
            <person name="Han X.H."/>
            <person name="Huang E.J."/>
            <person name="Li L.F."/>
            <person name="Wei W."/>
            <person name="Gao Y.C."/>
            <person name="Liu J.Z."/>
            <person name="Shao H.Z."/>
            <person name="Wang X."/>
            <person name="Wang C.C."/>
            <person name="Yang T.C."/>
            <person name="Huo Q.B."/>
            <person name="Li W."/>
            <person name="Chen H.Y."/>
            <person name="Chen S.E."/>
            <person name="Zhou L.G."/>
            <person name="Ni X.B."/>
            <person name="Tian J.H."/>
            <person name="Sheng Y."/>
            <person name="Liu T."/>
            <person name="Pan Y.S."/>
            <person name="Xia L.Y."/>
            <person name="Li J."/>
            <person name="Zhao F."/>
            <person name="Cao W.C."/>
        </authorList>
    </citation>
    <scope>NUCLEOTIDE SEQUENCE [LARGE SCALE GENOMIC DNA]</scope>
    <source>
        <strain evidence="3">HaeL-2018</strain>
    </source>
</reference>
<protein>
    <submittedName>
        <fullName evidence="3">Uncharacterized protein</fullName>
    </submittedName>
</protein>
<keyword evidence="2" id="KW-0472">Membrane</keyword>
<dbReference type="PANTHER" id="PTHR38337:SF1">
    <property type="entry name" value="GUSTATORY RECEPTOR"/>
    <property type="match status" value="1"/>
</dbReference>
<dbReference type="Proteomes" id="UP000821853">
    <property type="component" value="Chromosome 4"/>
</dbReference>
<feature type="compositionally biased region" description="Low complexity" evidence="1">
    <location>
        <begin position="27"/>
        <end position="38"/>
    </location>
</feature>
<keyword evidence="4" id="KW-1185">Reference proteome</keyword>
<accession>A0A9J6GI94</accession>
<feature type="transmembrane region" description="Helical" evidence="2">
    <location>
        <begin position="462"/>
        <end position="481"/>
    </location>
</feature>
<dbReference type="PANTHER" id="PTHR38337">
    <property type="entry name" value="AGAP010540-PA"/>
    <property type="match status" value="1"/>
</dbReference>
<evidence type="ECO:0000256" key="1">
    <source>
        <dbReference type="SAM" id="MobiDB-lite"/>
    </source>
</evidence>
<dbReference type="OMA" id="CYLLRVH"/>
<keyword evidence="2" id="KW-1133">Transmembrane helix</keyword>
<feature type="region of interest" description="Disordered" evidence="1">
    <location>
        <begin position="1"/>
        <end position="40"/>
    </location>
</feature>
<proteinExistence type="predicted"/>
<evidence type="ECO:0000313" key="3">
    <source>
        <dbReference type="EMBL" id="KAH9374288.1"/>
    </source>
</evidence>
<feature type="transmembrane region" description="Helical" evidence="2">
    <location>
        <begin position="377"/>
        <end position="396"/>
    </location>
</feature>
<gene>
    <name evidence="3" type="ORF">HPB48_005608</name>
</gene>
<organism evidence="3 4">
    <name type="scientific">Haemaphysalis longicornis</name>
    <name type="common">Bush tick</name>
    <dbReference type="NCBI Taxonomy" id="44386"/>
    <lineage>
        <taxon>Eukaryota</taxon>
        <taxon>Metazoa</taxon>
        <taxon>Ecdysozoa</taxon>
        <taxon>Arthropoda</taxon>
        <taxon>Chelicerata</taxon>
        <taxon>Arachnida</taxon>
        <taxon>Acari</taxon>
        <taxon>Parasitiformes</taxon>
        <taxon>Ixodida</taxon>
        <taxon>Ixodoidea</taxon>
        <taxon>Ixodidae</taxon>
        <taxon>Haemaphysalinae</taxon>
        <taxon>Haemaphysalis</taxon>
    </lineage>
</organism>
<comment type="caution">
    <text evidence="3">The sequence shown here is derived from an EMBL/GenBank/DDBJ whole genome shotgun (WGS) entry which is preliminary data.</text>
</comment>
<evidence type="ECO:0000313" key="4">
    <source>
        <dbReference type="Proteomes" id="UP000821853"/>
    </source>
</evidence>
<feature type="transmembrane region" description="Helical" evidence="2">
    <location>
        <begin position="175"/>
        <end position="195"/>
    </location>
</feature>
<keyword evidence="2" id="KW-0812">Transmembrane</keyword>
<sequence length="483" mass="54545">MEIVVTPAEETPLNGGAQSPDDDGGRHSSSSSNGSSPPLVCSNGSHASNASYVNVHASVFLDMHSPMEVSTSVVLTFCREKVLRHYFRLLTAVGWRPLVEVETNGRDRCQPALQTLNIMYSMVAFVLVCLGHLLQYASCFRRDGIVSNSAWEKRHSSLQHFGWHEGRDKTCNGSWVSVHLLPAIMQICAYIIAYIHMHSRENEQFQALMEKVFLELRASEPWSVARKRITGRLHAVYAAGVIWMISSVGSQVLNIYAGGTLNFDWIYVGDDEHFVRYFLLAALVLMMLFHDVVSMVIATSYAIHCQLVLVYLQHMSQAVRERRMAFLQFFRGVEQARKSVKYLNQRQALGVTVQTVWVASRTVVCFFALLGTPWRQWARFLAAWLNVFLWLSLLLIPLIQASRLSSTCNHVREVGLEVMARPFGYSDVLQSELDTFLLFTSSLRMKARLCALPVTKRTVTSLFLLIGLCLFIAVQLDIVNFKP</sequence>
<evidence type="ECO:0000256" key="2">
    <source>
        <dbReference type="SAM" id="Phobius"/>
    </source>
</evidence>
<feature type="transmembrane region" description="Helical" evidence="2">
    <location>
        <begin position="116"/>
        <end position="134"/>
    </location>
</feature>
<feature type="transmembrane region" description="Helical" evidence="2">
    <location>
        <begin position="277"/>
        <end position="303"/>
    </location>
</feature>
<dbReference type="EMBL" id="JABSTR010000006">
    <property type="protein sequence ID" value="KAH9374288.1"/>
    <property type="molecule type" value="Genomic_DNA"/>
</dbReference>
<name>A0A9J6GI94_HAELO</name>